<feature type="domain" description="Velvet" evidence="6">
    <location>
        <begin position="22"/>
        <end position="270"/>
    </location>
</feature>
<dbReference type="InterPro" id="IPR037525">
    <property type="entry name" value="Velvet_dom"/>
</dbReference>
<sequence length="317" mass="35576">MFSVADFGSRQPIPFESGQLAHDTTRSELIEIQKADLGRKYARVDRRPLDPPPVVLLKLFHILDPRTEHEVEREITNYDDVQNVGLICTVDLFPIPGHGNDEHLNRDERNSSSSGSSTPARSHNGSDGRYGSDSLPPASIISSFEDDTDPSEVVHYVNNFPVVEGTKVTGALVGQTVVQPNVVEYQGQKALVFVFADLAVKTEGNFIIRYRVFDLYAQKLKKTDDSNVQMQAECYGGPFRVYSTKEFPGLQASTELTKHLARWGVRLNIRETERRRRKRDTVVSESPPYTTKAMKRKWPDGGEGAYHEDDGYASAED</sequence>
<gene>
    <name evidence="7" type="ORF">FA13DRAFT_1738277</name>
</gene>
<accession>A0A4Y7SVB7</accession>
<feature type="compositionally biased region" description="Basic and acidic residues" evidence="5">
    <location>
        <begin position="99"/>
        <end position="110"/>
    </location>
</feature>
<evidence type="ECO:0000256" key="4">
    <source>
        <dbReference type="ARBA" id="ARBA00023242"/>
    </source>
</evidence>
<feature type="region of interest" description="Disordered" evidence="5">
    <location>
        <begin position="274"/>
        <end position="317"/>
    </location>
</feature>
<comment type="subcellular location">
    <subcellularLocation>
        <location evidence="1">Nucleus</location>
    </subcellularLocation>
</comment>
<dbReference type="EMBL" id="QPFP01000056">
    <property type="protein sequence ID" value="TEB25558.1"/>
    <property type="molecule type" value="Genomic_DNA"/>
</dbReference>
<dbReference type="PROSITE" id="PS51821">
    <property type="entry name" value="VELVET"/>
    <property type="match status" value="1"/>
</dbReference>
<dbReference type="Pfam" id="PF11754">
    <property type="entry name" value="Velvet"/>
    <property type="match status" value="1"/>
</dbReference>
<protein>
    <recommendedName>
        <fullName evidence="6">Velvet domain-containing protein</fullName>
    </recommendedName>
</protein>
<evidence type="ECO:0000256" key="2">
    <source>
        <dbReference type="ARBA" id="ARBA00023015"/>
    </source>
</evidence>
<evidence type="ECO:0000256" key="3">
    <source>
        <dbReference type="ARBA" id="ARBA00023163"/>
    </source>
</evidence>
<keyword evidence="4" id="KW-0539">Nucleus</keyword>
<evidence type="ECO:0000256" key="5">
    <source>
        <dbReference type="SAM" id="MobiDB-lite"/>
    </source>
</evidence>
<dbReference type="Proteomes" id="UP000298030">
    <property type="component" value="Unassembled WGS sequence"/>
</dbReference>
<keyword evidence="3" id="KW-0804">Transcription</keyword>
<dbReference type="GO" id="GO:0005634">
    <property type="term" value="C:nucleus"/>
    <property type="evidence" value="ECO:0007669"/>
    <property type="project" value="UniProtKB-SubCell"/>
</dbReference>
<evidence type="ECO:0000259" key="6">
    <source>
        <dbReference type="PROSITE" id="PS51821"/>
    </source>
</evidence>
<dbReference type="InterPro" id="IPR038491">
    <property type="entry name" value="Velvet_dom_sf"/>
</dbReference>
<dbReference type="InterPro" id="IPR021740">
    <property type="entry name" value="Velvet"/>
</dbReference>
<reference evidence="7 8" key="1">
    <citation type="journal article" date="2019" name="Nat. Ecol. Evol.">
        <title>Megaphylogeny resolves global patterns of mushroom evolution.</title>
        <authorList>
            <person name="Varga T."/>
            <person name="Krizsan K."/>
            <person name="Foldi C."/>
            <person name="Dima B."/>
            <person name="Sanchez-Garcia M."/>
            <person name="Sanchez-Ramirez S."/>
            <person name="Szollosi G.J."/>
            <person name="Szarkandi J.G."/>
            <person name="Papp V."/>
            <person name="Albert L."/>
            <person name="Andreopoulos W."/>
            <person name="Angelini C."/>
            <person name="Antonin V."/>
            <person name="Barry K.W."/>
            <person name="Bougher N.L."/>
            <person name="Buchanan P."/>
            <person name="Buyck B."/>
            <person name="Bense V."/>
            <person name="Catcheside P."/>
            <person name="Chovatia M."/>
            <person name="Cooper J."/>
            <person name="Damon W."/>
            <person name="Desjardin D."/>
            <person name="Finy P."/>
            <person name="Geml J."/>
            <person name="Haridas S."/>
            <person name="Hughes K."/>
            <person name="Justo A."/>
            <person name="Karasinski D."/>
            <person name="Kautmanova I."/>
            <person name="Kiss B."/>
            <person name="Kocsube S."/>
            <person name="Kotiranta H."/>
            <person name="LaButti K.M."/>
            <person name="Lechner B.E."/>
            <person name="Liimatainen K."/>
            <person name="Lipzen A."/>
            <person name="Lukacs Z."/>
            <person name="Mihaltcheva S."/>
            <person name="Morgado L.N."/>
            <person name="Niskanen T."/>
            <person name="Noordeloos M.E."/>
            <person name="Ohm R.A."/>
            <person name="Ortiz-Santana B."/>
            <person name="Ovrebo C."/>
            <person name="Racz N."/>
            <person name="Riley R."/>
            <person name="Savchenko A."/>
            <person name="Shiryaev A."/>
            <person name="Soop K."/>
            <person name="Spirin V."/>
            <person name="Szebenyi C."/>
            <person name="Tomsovsky M."/>
            <person name="Tulloss R.E."/>
            <person name="Uehling J."/>
            <person name="Grigoriev I.V."/>
            <person name="Vagvolgyi C."/>
            <person name="Papp T."/>
            <person name="Martin F.M."/>
            <person name="Miettinen O."/>
            <person name="Hibbett D.S."/>
            <person name="Nagy L.G."/>
        </authorList>
    </citation>
    <scope>NUCLEOTIDE SEQUENCE [LARGE SCALE GENOMIC DNA]</scope>
    <source>
        <strain evidence="7 8">FP101781</strain>
    </source>
</reference>
<feature type="compositionally biased region" description="Basic and acidic residues" evidence="5">
    <location>
        <begin position="297"/>
        <end position="310"/>
    </location>
</feature>
<feature type="region of interest" description="Disordered" evidence="5">
    <location>
        <begin position="99"/>
        <end position="132"/>
    </location>
</feature>
<keyword evidence="2" id="KW-0805">Transcription regulation</keyword>
<evidence type="ECO:0000313" key="8">
    <source>
        <dbReference type="Proteomes" id="UP000298030"/>
    </source>
</evidence>
<dbReference type="STRING" id="71717.A0A4Y7SVB7"/>
<comment type="caution">
    <text evidence="7">The sequence shown here is derived from an EMBL/GenBank/DDBJ whole genome shotgun (WGS) entry which is preliminary data.</text>
</comment>
<dbReference type="PANTHER" id="PTHR33572">
    <property type="entry name" value="SPORE DEVELOPMENT REGULATOR VOSA"/>
    <property type="match status" value="1"/>
</dbReference>
<dbReference type="AlphaFoldDB" id="A0A4Y7SVB7"/>
<dbReference type="PANTHER" id="PTHR33572:SF3">
    <property type="entry name" value="VELVET COMPLEX SUBUNIT B"/>
    <property type="match status" value="1"/>
</dbReference>
<organism evidence="7 8">
    <name type="scientific">Coprinellus micaceus</name>
    <name type="common">Glistening ink-cap mushroom</name>
    <name type="synonym">Coprinus micaceus</name>
    <dbReference type="NCBI Taxonomy" id="71717"/>
    <lineage>
        <taxon>Eukaryota</taxon>
        <taxon>Fungi</taxon>
        <taxon>Dikarya</taxon>
        <taxon>Basidiomycota</taxon>
        <taxon>Agaricomycotina</taxon>
        <taxon>Agaricomycetes</taxon>
        <taxon>Agaricomycetidae</taxon>
        <taxon>Agaricales</taxon>
        <taxon>Agaricineae</taxon>
        <taxon>Psathyrellaceae</taxon>
        <taxon>Coprinellus</taxon>
    </lineage>
</organism>
<dbReference type="Gene3D" id="2.60.40.3960">
    <property type="entry name" value="Velvet domain"/>
    <property type="match status" value="1"/>
</dbReference>
<dbReference type="OrthoDB" id="5599552at2759"/>
<proteinExistence type="predicted"/>
<keyword evidence="8" id="KW-1185">Reference proteome</keyword>
<evidence type="ECO:0000313" key="7">
    <source>
        <dbReference type="EMBL" id="TEB25558.1"/>
    </source>
</evidence>
<evidence type="ECO:0000256" key="1">
    <source>
        <dbReference type="ARBA" id="ARBA00004123"/>
    </source>
</evidence>
<name>A0A4Y7SVB7_COPMI</name>